<evidence type="ECO:0000256" key="5">
    <source>
        <dbReference type="SAM" id="Phobius"/>
    </source>
</evidence>
<keyword evidence="4 5" id="KW-0472">Membrane</keyword>
<evidence type="ECO:0000256" key="3">
    <source>
        <dbReference type="ARBA" id="ARBA00022989"/>
    </source>
</evidence>
<dbReference type="eggNOG" id="COG1714">
    <property type="taxonomic scope" value="Bacteria"/>
</dbReference>
<sequence>MLHIRTLQSASMIRRFAAFCIDHMLIGLSMIFVILWEMDFENGDMNDLMRITTISMLFGILLITIKDCVNGVSPGRWLLRLAVRNIGNHNEIPAIGKLMLRNVFTVIWPLDLLTLIFYGRRIGDIAAETDIVLCPDRRSLAKRMAVTAIPVIVMIGFISLVTINVLEADS</sequence>
<dbReference type="OrthoDB" id="9814143at2"/>
<dbReference type="Proteomes" id="UP000003240">
    <property type="component" value="Unassembled WGS sequence"/>
</dbReference>
<keyword evidence="8" id="KW-1185">Reference proteome</keyword>
<dbReference type="GO" id="GO:0016020">
    <property type="term" value="C:membrane"/>
    <property type="evidence" value="ECO:0007669"/>
    <property type="project" value="UniProtKB-SubCell"/>
</dbReference>
<evidence type="ECO:0000259" key="6">
    <source>
        <dbReference type="Pfam" id="PF06271"/>
    </source>
</evidence>
<feature type="transmembrane region" description="Helical" evidence="5">
    <location>
        <begin position="12"/>
        <end position="36"/>
    </location>
</feature>
<keyword evidence="2 5" id="KW-0812">Transmembrane</keyword>
<dbReference type="RefSeq" id="WP_004093519.1">
    <property type="nucleotide sequence ID" value="NZ_AFGF01000040.1"/>
</dbReference>
<evidence type="ECO:0000256" key="1">
    <source>
        <dbReference type="ARBA" id="ARBA00004141"/>
    </source>
</evidence>
<feature type="transmembrane region" description="Helical" evidence="5">
    <location>
        <begin position="145"/>
        <end position="166"/>
    </location>
</feature>
<accession>F7NG72</accession>
<reference evidence="7 8" key="1">
    <citation type="journal article" date="2011" name="EMBO J.">
        <title>Structural diversity of bacterial flagellar motors.</title>
        <authorList>
            <person name="Chen S."/>
            <person name="Beeby M."/>
            <person name="Murphy G.E."/>
            <person name="Leadbetter J.R."/>
            <person name="Hendrixson D.R."/>
            <person name="Briegel A."/>
            <person name="Li Z."/>
            <person name="Shi J."/>
            <person name="Tocheva E.I."/>
            <person name="Muller A."/>
            <person name="Dobro M.J."/>
            <person name="Jensen G.J."/>
        </authorList>
    </citation>
    <scope>NUCLEOTIDE SEQUENCE [LARGE SCALE GENOMIC DNA]</scope>
    <source>
        <strain evidence="7 8">DSM 6540</strain>
    </source>
</reference>
<organism evidence="7 8">
    <name type="scientific">Acetonema longum DSM 6540</name>
    <dbReference type="NCBI Taxonomy" id="1009370"/>
    <lineage>
        <taxon>Bacteria</taxon>
        <taxon>Bacillati</taxon>
        <taxon>Bacillota</taxon>
        <taxon>Negativicutes</taxon>
        <taxon>Acetonemataceae</taxon>
        <taxon>Acetonema</taxon>
    </lineage>
</organism>
<proteinExistence type="predicted"/>
<comment type="caution">
    <text evidence="7">The sequence shown here is derived from an EMBL/GenBank/DDBJ whole genome shotgun (WGS) entry which is preliminary data.</text>
</comment>
<feature type="domain" description="RDD" evidence="6">
    <location>
        <begin position="10"/>
        <end position="158"/>
    </location>
</feature>
<name>F7NG72_9FIRM</name>
<dbReference type="InterPro" id="IPR010432">
    <property type="entry name" value="RDD"/>
</dbReference>
<evidence type="ECO:0000313" key="7">
    <source>
        <dbReference type="EMBL" id="EGO64990.1"/>
    </source>
</evidence>
<comment type="subcellular location">
    <subcellularLocation>
        <location evidence="1">Membrane</location>
        <topology evidence="1">Multi-pass membrane protein</topology>
    </subcellularLocation>
</comment>
<protein>
    <submittedName>
        <fullName evidence="7">RDD domain-containing protein</fullName>
    </submittedName>
</protein>
<dbReference type="Pfam" id="PF06271">
    <property type="entry name" value="RDD"/>
    <property type="match status" value="1"/>
</dbReference>
<feature type="transmembrane region" description="Helical" evidence="5">
    <location>
        <begin position="48"/>
        <end position="65"/>
    </location>
</feature>
<dbReference type="EMBL" id="AFGF01000040">
    <property type="protein sequence ID" value="EGO64990.1"/>
    <property type="molecule type" value="Genomic_DNA"/>
</dbReference>
<dbReference type="AlphaFoldDB" id="F7NG72"/>
<evidence type="ECO:0000256" key="4">
    <source>
        <dbReference type="ARBA" id="ARBA00023136"/>
    </source>
</evidence>
<evidence type="ECO:0000256" key="2">
    <source>
        <dbReference type="ARBA" id="ARBA00022692"/>
    </source>
</evidence>
<evidence type="ECO:0000313" key="8">
    <source>
        <dbReference type="Proteomes" id="UP000003240"/>
    </source>
</evidence>
<keyword evidence="3 5" id="KW-1133">Transmembrane helix</keyword>
<dbReference type="STRING" id="1009370.ALO_05293"/>
<gene>
    <name evidence="7" type="ORF">ALO_05293</name>
</gene>